<dbReference type="EMBL" id="JACIJP010000002">
    <property type="protein sequence ID" value="MBB6123743.1"/>
    <property type="molecule type" value="Genomic_DNA"/>
</dbReference>
<sequence>MVNLSGPKPHQLVPEHSDRIGSNSVPIHLKNQWIEEGFVCIPSVASRSEIEDHNKIVTDFRRLLDDCLDPYGFGDRIGQLHQVCPDLMNISAKSEIVAFLSWAFGEDPVLFGSLQFEKGTEQSPHIDAIFFWPEPAYAMAGVWVALEDVDPEAGPLFYIPGSHKWPFFHSDDVVDRRPDLKERWSSSANIDEVGDLVSAVGNAWTEDFIAMERERGGQRITPKIRAGDVVIWHSLLAHGGATRINPTLSRRSVVYHYFGKTAKLYTFSQFMLTARDDIKNLQPTVMPRGSYNGLEFMQFPQFATYSDGIERVRLVEDFTGKV</sequence>
<dbReference type="PANTHER" id="PTHR20883:SF48">
    <property type="entry name" value="ECTOINE DIOXYGENASE"/>
    <property type="match status" value="1"/>
</dbReference>
<dbReference type="Proteomes" id="UP000552700">
    <property type="component" value="Unassembled WGS sequence"/>
</dbReference>
<evidence type="ECO:0000313" key="2">
    <source>
        <dbReference type="EMBL" id="MBB6123743.1"/>
    </source>
</evidence>
<dbReference type="RefSeq" id="WP_184079152.1">
    <property type="nucleotide sequence ID" value="NZ_JACIJP010000002.1"/>
</dbReference>
<dbReference type="SUPFAM" id="SSF51197">
    <property type="entry name" value="Clavaminate synthase-like"/>
    <property type="match status" value="1"/>
</dbReference>
<dbReference type="GO" id="GO:0005506">
    <property type="term" value="F:iron ion binding"/>
    <property type="evidence" value="ECO:0007669"/>
    <property type="project" value="UniProtKB-ARBA"/>
</dbReference>
<dbReference type="GO" id="GO:0016706">
    <property type="term" value="F:2-oxoglutarate-dependent dioxygenase activity"/>
    <property type="evidence" value="ECO:0007669"/>
    <property type="project" value="UniProtKB-ARBA"/>
</dbReference>
<accession>A0A841IYK2</accession>
<organism evidence="2 3">
    <name type="scientific">Sphingobium subterraneum</name>
    <dbReference type="NCBI Taxonomy" id="627688"/>
    <lineage>
        <taxon>Bacteria</taxon>
        <taxon>Pseudomonadati</taxon>
        <taxon>Pseudomonadota</taxon>
        <taxon>Alphaproteobacteria</taxon>
        <taxon>Sphingomonadales</taxon>
        <taxon>Sphingomonadaceae</taxon>
        <taxon>Sphingobium</taxon>
    </lineage>
</organism>
<dbReference type="AlphaFoldDB" id="A0A841IYK2"/>
<dbReference type="Gene3D" id="2.60.120.620">
    <property type="entry name" value="q2cbj1_9rhob like domain"/>
    <property type="match status" value="1"/>
</dbReference>
<dbReference type="Pfam" id="PF05721">
    <property type="entry name" value="PhyH"/>
    <property type="match status" value="1"/>
</dbReference>
<evidence type="ECO:0008006" key="4">
    <source>
        <dbReference type="Google" id="ProtNLM"/>
    </source>
</evidence>
<proteinExistence type="predicted"/>
<reference evidence="2 3" key="1">
    <citation type="submission" date="2020-08" db="EMBL/GenBank/DDBJ databases">
        <title>Genomic Encyclopedia of Type Strains, Phase IV (KMG-IV): sequencing the most valuable type-strain genomes for metagenomic binning, comparative biology and taxonomic classification.</title>
        <authorList>
            <person name="Goeker M."/>
        </authorList>
    </citation>
    <scope>NUCLEOTIDE SEQUENCE [LARGE SCALE GENOMIC DNA]</scope>
    <source>
        <strain evidence="2 3">DSM 102255</strain>
    </source>
</reference>
<dbReference type="PANTHER" id="PTHR20883">
    <property type="entry name" value="PHYTANOYL-COA DIOXYGENASE DOMAIN CONTAINING 1"/>
    <property type="match status" value="1"/>
</dbReference>
<name>A0A841IYK2_9SPHN</name>
<evidence type="ECO:0000313" key="3">
    <source>
        <dbReference type="Proteomes" id="UP000552700"/>
    </source>
</evidence>
<protein>
    <recommendedName>
        <fullName evidence="4">Phytanoyl-CoA dioxygenase</fullName>
    </recommendedName>
</protein>
<gene>
    <name evidence="2" type="ORF">FHS92_001472</name>
</gene>
<dbReference type="InterPro" id="IPR008775">
    <property type="entry name" value="Phytyl_CoA_dOase-like"/>
</dbReference>
<keyword evidence="3" id="KW-1185">Reference proteome</keyword>
<comment type="caution">
    <text evidence="2">The sequence shown here is derived from an EMBL/GenBank/DDBJ whole genome shotgun (WGS) entry which is preliminary data.</text>
</comment>
<evidence type="ECO:0000256" key="1">
    <source>
        <dbReference type="ARBA" id="ARBA00001954"/>
    </source>
</evidence>
<comment type="cofactor">
    <cofactor evidence="1">
        <name>Fe(2+)</name>
        <dbReference type="ChEBI" id="CHEBI:29033"/>
    </cofactor>
</comment>